<dbReference type="Proteomes" id="UP000548476">
    <property type="component" value="Unassembled WGS sequence"/>
</dbReference>
<evidence type="ECO:0000313" key="2">
    <source>
        <dbReference type="Proteomes" id="UP000548476"/>
    </source>
</evidence>
<dbReference type="EMBL" id="JACHGT010000007">
    <property type="protein sequence ID" value="MBB6035575.1"/>
    <property type="molecule type" value="Genomic_DNA"/>
</dbReference>
<accession>A0A841FII3</accession>
<dbReference type="AlphaFoldDB" id="A0A841FII3"/>
<keyword evidence="2" id="KW-1185">Reference proteome</keyword>
<comment type="caution">
    <text evidence="1">The sequence shown here is derived from an EMBL/GenBank/DDBJ whole genome shotgun (WGS) entry which is preliminary data.</text>
</comment>
<sequence length="67" mass="7432">METLVPPSFKGKSSCPMRPMSWWCGSQPAKTIGPSTGIWRARCARLWARLSLPTITPRGAVVEPEVY</sequence>
<evidence type="ECO:0000313" key="1">
    <source>
        <dbReference type="EMBL" id="MBB6035575.1"/>
    </source>
</evidence>
<protein>
    <submittedName>
        <fullName evidence="1">Uncharacterized protein</fullName>
    </submittedName>
</protein>
<gene>
    <name evidence="1" type="ORF">HNR73_003439</name>
</gene>
<organism evidence="1 2">
    <name type="scientific">Phytomonospora endophytica</name>
    <dbReference type="NCBI Taxonomy" id="714109"/>
    <lineage>
        <taxon>Bacteria</taxon>
        <taxon>Bacillati</taxon>
        <taxon>Actinomycetota</taxon>
        <taxon>Actinomycetes</taxon>
        <taxon>Micromonosporales</taxon>
        <taxon>Micromonosporaceae</taxon>
        <taxon>Phytomonospora</taxon>
    </lineage>
</organism>
<reference evidence="1 2" key="1">
    <citation type="submission" date="2020-08" db="EMBL/GenBank/DDBJ databases">
        <title>Genomic Encyclopedia of Type Strains, Phase IV (KMG-IV): sequencing the most valuable type-strain genomes for metagenomic binning, comparative biology and taxonomic classification.</title>
        <authorList>
            <person name="Goeker M."/>
        </authorList>
    </citation>
    <scope>NUCLEOTIDE SEQUENCE [LARGE SCALE GENOMIC DNA]</scope>
    <source>
        <strain evidence="1 2">YIM 65646</strain>
    </source>
</reference>
<name>A0A841FII3_9ACTN</name>
<proteinExistence type="predicted"/>